<gene>
    <name evidence="7" type="ORF">GCM10025874_11720</name>
</gene>
<evidence type="ECO:0000256" key="1">
    <source>
        <dbReference type="ARBA" id="ARBA00005382"/>
    </source>
</evidence>
<dbReference type="Proteomes" id="UP001157160">
    <property type="component" value="Unassembled WGS sequence"/>
</dbReference>
<keyword evidence="3 4" id="KW-0378">Hydrolase</keyword>
<dbReference type="InterPro" id="IPR017853">
    <property type="entry name" value="GH"/>
</dbReference>
<dbReference type="RefSeq" id="WP_284230923.1">
    <property type="nucleotide sequence ID" value="NZ_BSUL01000001.1"/>
</dbReference>
<protein>
    <submittedName>
        <fullName evidence="7">Glycosyl hydrolase</fullName>
    </submittedName>
</protein>
<comment type="caution">
    <text evidence="7">The sequence shown here is derived from an EMBL/GenBank/DDBJ whole genome shotgun (WGS) entry which is preliminary data.</text>
</comment>
<dbReference type="GO" id="GO:0006680">
    <property type="term" value="P:glucosylceramide catabolic process"/>
    <property type="evidence" value="ECO:0007669"/>
    <property type="project" value="TreeGrafter"/>
</dbReference>
<dbReference type="GO" id="GO:0016020">
    <property type="term" value="C:membrane"/>
    <property type="evidence" value="ECO:0007669"/>
    <property type="project" value="GOC"/>
</dbReference>
<accession>A0AA37UFC8</accession>
<dbReference type="PANTHER" id="PTHR11069:SF23">
    <property type="entry name" value="LYSOSOMAL ACID GLUCOSYLCERAMIDASE"/>
    <property type="match status" value="1"/>
</dbReference>
<evidence type="ECO:0000256" key="2">
    <source>
        <dbReference type="ARBA" id="ARBA00022729"/>
    </source>
</evidence>
<organism evidence="7 8">
    <name type="scientific">Arenivirga flava</name>
    <dbReference type="NCBI Taxonomy" id="1930060"/>
    <lineage>
        <taxon>Bacteria</taxon>
        <taxon>Bacillati</taxon>
        <taxon>Actinomycetota</taxon>
        <taxon>Actinomycetes</taxon>
        <taxon>Micrococcales</taxon>
        <taxon>Microbacteriaceae</taxon>
        <taxon>Arenivirga</taxon>
    </lineage>
</organism>
<evidence type="ECO:0000313" key="8">
    <source>
        <dbReference type="Proteomes" id="UP001157160"/>
    </source>
</evidence>
<evidence type="ECO:0000259" key="6">
    <source>
        <dbReference type="Pfam" id="PF17189"/>
    </source>
</evidence>
<dbReference type="GO" id="GO:0004348">
    <property type="term" value="F:glucosylceramidase activity"/>
    <property type="evidence" value="ECO:0007669"/>
    <property type="project" value="InterPro"/>
</dbReference>
<dbReference type="Pfam" id="PF02055">
    <property type="entry name" value="Glyco_hydro_30"/>
    <property type="match status" value="1"/>
</dbReference>
<dbReference type="InterPro" id="IPR033453">
    <property type="entry name" value="Glyco_hydro_30_TIM-barrel"/>
</dbReference>
<evidence type="ECO:0000313" key="7">
    <source>
        <dbReference type="EMBL" id="GMA27919.1"/>
    </source>
</evidence>
<dbReference type="Gene3D" id="3.20.20.80">
    <property type="entry name" value="Glycosidases"/>
    <property type="match status" value="1"/>
</dbReference>
<dbReference type="PRINTS" id="PR00843">
    <property type="entry name" value="GLHYDRLASE30"/>
</dbReference>
<keyword evidence="8" id="KW-1185">Reference proteome</keyword>
<reference evidence="7 8" key="1">
    <citation type="journal article" date="2014" name="Int. J. Syst. Evol. Microbiol.">
        <title>Complete genome sequence of Corynebacterium casei LMG S-19264T (=DSM 44701T), isolated from a smear-ripened cheese.</title>
        <authorList>
            <consortium name="US DOE Joint Genome Institute (JGI-PGF)"/>
            <person name="Walter F."/>
            <person name="Albersmeier A."/>
            <person name="Kalinowski J."/>
            <person name="Ruckert C."/>
        </authorList>
    </citation>
    <scope>NUCLEOTIDE SEQUENCE [LARGE SCALE GENOMIC DNA]</scope>
    <source>
        <strain evidence="7 8">NBRC 112289</strain>
    </source>
</reference>
<dbReference type="PANTHER" id="PTHR11069">
    <property type="entry name" value="GLUCOSYLCERAMIDASE"/>
    <property type="match status" value="1"/>
</dbReference>
<dbReference type="InterPro" id="IPR033452">
    <property type="entry name" value="GH30_C"/>
</dbReference>
<keyword evidence="4" id="KW-0326">Glycosidase</keyword>
<dbReference type="InterPro" id="IPR001139">
    <property type="entry name" value="Glyco_hydro_30"/>
</dbReference>
<dbReference type="AlphaFoldDB" id="A0AA37UFC8"/>
<evidence type="ECO:0000259" key="5">
    <source>
        <dbReference type="Pfam" id="PF02055"/>
    </source>
</evidence>
<sequence>MPTDARWIVTTETAPWQERPAPELTAPSGLPGVFVELDRPQQRIEGFGASFNELGWTALELLDEADRDAVLRELFEPGTGANLSLCRMPVGANDFSRDWYSYDEVDGDLALEHFSIENDHETLIPFIRAAKTHQPALRLWASPWSPPSWMKTNGHYAAAMPGTSIGNVENGLREDQVGREGTDMIRLEEPVLEAYADYFGRFIDAYREQGIEIGMVMPQNEFNSAQIFPSCTWTPEGLTAFVRHLGPAMAERDVEVFLGTLERPDERMAEAVIEDEVAGPYIAGVGIQWHGKAAAPILHRHRPELRIYQTEQECGDGLNDWRYARFAWTLLRHFITNGATAYQYWNMALLEGGVSRWGWAQNSLVVVDPSTRTYRCTHELHLLKHVSHFVTEGAEVIPTTSYSGFDEQLAFRNPDGSIVLVLHNGQRVEQRVDILLGERVLSPVLPADSFSTILLPALA</sequence>
<feature type="domain" description="Glycosyl hydrolase family 30 TIM-barrel" evidence="5">
    <location>
        <begin position="44"/>
        <end position="390"/>
    </location>
</feature>
<feature type="domain" description="Glycosyl hydrolase family 30 beta sandwich" evidence="6">
    <location>
        <begin position="393"/>
        <end position="453"/>
    </location>
</feature>
<dbReference type="InterPro" id="IPR013780">
    <property type="entry name" value="Glyco_hydro_b"/>
</dbReference>
<keyword evidence="2" id="KW-0732">Signal</keyword>
<comment type="similarity">
    <text evidence="1 4">Belongs to the glycosyl hydrolase 30 family.</text>
</comment>
<evidence type="ECO:0000256" key="3">
    <source>
        <dbReference type="ARBA" id="ARBA00022801"/>
    </source>
</evidence>
<dbReference type="SUPFAM" id="SSF51445">
    <property type="entry name" value="(Trans)glycosidases"/>
    <property type="match status" value="1"/>
</dbReference>
<name>A0AA37UFC8_9MICO</name>
<proteinExistence type="inferred from homology"/>
<evidence type="ECO:0000256" key="4">
    <source>
        <dbReference type="RuleBase" id="RU361188"/>
    </source>
</evidence>
<dbReference type="EMBL" id="BSUL01000001">
    <property type="protein sequence ID" value="GMA27919.1"/>
    <property type="molecule type" value="Genomic_DNA"/>
</dbReference>
<dbReference type="Pfam" id="PF17189">
    <property type="entry name" value="Glyco_hydro_30C"/>
    <property type="match status" value="1"/>
</dbReference>
<dbReference type="Gene3D" id="2.60.40.1180">
    <property type="entry name" value="Golgi alpha-mannosidase II"/>
    <property type="match status" value="1"/>
</dbReference>